<dbReference type="EMBL" id="JACCCU010000001">
    <property type="protein sequence ID" value="NYF90057.1"/>
    <property type="molecule type" value="Genomic_DNA"/>
</dbReference>
<accession>A0A852VER3</accession>
<protein>
    <submittedName>
        <fullName evidence="1">Uncharacterized protein</fullName>
    </submittedName>
</protein>
<dbReference type="AlphaFoldDB" id="A0A852VER3"/>
<dbReference type="Proteomes" id="UP000564385">
    <property type="component" value="Unassembled WGS sequence"/>
</dbReference>
<evidence type="ECO:0000313" key="1">
    <source>
        <dbReference type="EMBL" id="NYF90057.1"/>
    </source>
</evidence>
<organism evidence="1 2">
    <name type="scientific">Tunturiibacter lichenicola</name>
    <dbReference type="NCBI Taxonomy" id="2051959"/>
    <lineage>
        <taxon>Bacteria</taxon>
        <taxon>Pseudomonadati</taxon>
        <taxon>Acidobacteriota</taxon>
        <taxon>Terriglobia</taxon>
        <taxon>Terriglobales</taxon>
        <taxon>Acidobacteriaceae</taxon>
        <taxon>Tunturiibacter</taxon>
    </lineage>
</organism>
<reference evidence="1 2" key="1">
    <citation type="submission" date="2020-07" db="EMBL/GenBank/DDBJ databases">
        <title>Genomic Encyclopedia of Type Strains, Phase IV (KMG-V): Genome sequencing to study the core and pangenomes of soil and plant-associated prokaryotes.</title>
        <authorList>
            <person name="Whitman W."/>
        </authorList>
    </citation>
    <scope>NUCLEOTIDE SEQUENCE [LARGE SCALE GENOMIC DNA]</scope>
    <source>
        <strain evidence="1 2">M8UP22</strain>
    </source>
</reference>
<gene>
    <name evidence="1" type="ORF">HDF08_002124</name>
</gene>
<comment type="caution">
    <text evidence="1">The sequence shown here is derived from an EMBL/GenBank/DDBJ whole genome shotgun (WGS) entry which is preliminary data.</text>
</comment>
<evidence type="ECO:0000313" key="2">
    <source>
        <dbReference type="Proteomes" id="UP000564385"/>
    </source>
</evidence>
<proteinExistence type="predicted"/>
<name>A0A852VER3_9BACT</name>
<sequence length="32" mass="3291">MEVSTAVVAVEVSTAVVAVTVVVDTDNRQLTS</sequence>